<dbReference type="RefSeq" id="WP_105516411.1">
    <property type="nucleotide sequence ID" value="NZ_PVEP01000013.1"/>
</dbReference>
<evidence type="ECO:0000313" key="2">
    <source>
        <dbReference type="EMBL" id="PQV53687.1"/>
    </source>
</evidence>
<accession>A0A2S8RYR2</accession>
<protein>
    <recommendedName>
        <fullName evidence="4">Lipoprotein</fullName>
    </recommendedName>
</protein>
<gene>
    <name evidence="2" type="ORF">LX70_03872</name>
</gene>
<organism evidence="2 3">
    <name type="scientific">Albidovulum denitrificans</name>
    <dbReference type="NCBI Taxonomy" id="404881"/>
    <lineage>
        <taxon>Bacteria</taxon>
        <taxon>Pseudomonadati</taxon>
        <taxon>Pseudomonadota</taxon>
        <taxon>Alphaproteobacteria</taxon>
        <taxon>Rhodobacterales</taxon>
        <taxon>Paracoccaceae</taxon>
        <taxon>Albidovulum</taxon>
    </lineage>
</organism>
<dbReference type="EMBL" id="PVEP01000013">
    <property type="protein sequence ID" value="PQV53687.1"/>
    <property type="molecule type" value="Genomic_DNA"/>
</dbReference>
<name>A0A2S8RYR2_9RHOB</name>
<keyword evidence="3" id="KW-1185">Reference proteome</keyword>
<dbReference type="Proteomes" id="UP000238338">
    <property type="component" value="Unassembled WGS sequence"/>
</dbReference>
<proteinExistence type="predicted"/>
<sequence>MIRTVLISLTLALTALPAAAGCRVEYKAKRDNPLKLEFGTADLPDAACSSKQAAAAALAPKLAREGWTLLSIVSILGGGSNGQGNGGGGSGSNGN</sequence>
<dbReference type="PROSITE" id="PS51257">
    <property type="entry name" value="PROKAR_LIPOPROTEIN"/>
    <property type="match status" value="1"/>
</dbReference>
<feature type="chain" id="PRO_5015485776" description="Lipoprotein" evidence="1">
    <location>
        <begin position="21"/>
        <end position="95"/>
    </location>
</feature>
<evidence type="ECO:0000313" key="3">
    <source>
        <dbReference type="Proteomes" id="UP000238338"/>
    </source>
</evidence>
<dbReference type="AlphaFoldDB" id="A0A2S8RYR2"/>
<evidence type="ECO:0000256" key="1">
    <source>
        <dbReference type="SAM" id="SignalP"/>
    </source>
</evidence>
<keyword evidence="1" id="KW-0732">Signal</keyword>
<comment type="caution">
    <text evidence="2">The sequence shown here is derived from an EMBL/GenBank/DDBJ whole genome shotgun (WGS) entry which is preliminary data.</text>
</comment>
<evidence type="ECO:0008006" key="4">
    <source>
        <dbReference type="Google" id="ProtNLM"/>
    </source>
</evidence>
<feature type="signal peptide" evidence="1">
    <location>
        <begin position="1"/>
        <end position="20"/>
    </location>
</feature>
<reference evidence="2 3" key="1">
    <citation type="submission" date="2018-02" db="EMBL/GenBank/DDBJ databases">
        <title>Genomic Encyclopedia of Archaeal and Bacterial Type Strains, Phase II (KMG-II): from individual species to whole genera.</title>
        <authorList>
            <person name="Goeker M."/>
        </authorList>
    </citation>
    <scope>NUCLEOTIDE SEQUENCE [LARGE SCALE GENOMIC DNA]</scope>
    <source>
        <strain evidence="2 3">DSM 18921</strain>
    </source>
</reference>